<sequence length="110" mass="13066">MLSISRTGFLSVYNVMKSVEFSLLLFMVPKIIGFHIMQHCLAGLVQYTAWLVRVQQYLYYRPRPLLPVKQWFSTLFPAPFLDRESATEFQGARKMYQVYNLQRFEVHVHC</sequence>
<accession>A0A8D8AV43</accession>
<dbReference type="EMBL" id="HBUE01046114">
    <property type="protein sequence ID" value="CAG6462755.1"/>
    <property type="molecule type" value="Transcribed_RNA"/>
</dbReference>
<name>A0A8D8AV43_CULPI</name>
<dbReference type="AlphaFoldDB" id="A0A8D8AV43"/>
<evidence type="ECO:0000313" key="1">
    <source>
        <dbReference type="EMBL" id="CAG6462755.1"/>
    </source>
</evidence>
<reference evidence="1" key="1">
    <citation type="submission" date="2021-05" db="EMBL/GenBank/DDBJ databases">
        <authorList>
            <person name="Alioto T."/>
            <person name="Alioto T."/>
            <person name="Gomez Garrido J."/>
        </authorList>
    </citation>
    <scope>NUCLEOTIDE SEQUENCE</scope>
</reference>
<organism evidence="1">
    <name type="scientific">Culex pipiens</name>
    <name type="common">House mosquito</name>
    <dbReference type="NCBI Taxonomy" id="7175"/>
    <lineage>
        <taxon>Eukaryota</taxon>
        <taxon>Metazoa</taxon>
        <taxon>Ecdysozoa</taxon>
        <taxon>Arthropoda</taxon>
        <taxon>Hexapoda</taxon>
        <taxon>Insecta</taxon>
        <taxon>Pterygota</taxon>
        <taxon>Neoptera</taxon>
        <taxon>Endopterygota</taxon>
        <taxon>Diptera</taxon>
        <taxon>Nematocera</taxon>
        <taxon>Culicoidea</taxon>
        <taxon>Culicidae</taxon>
        <taxon>Culicinae</taxon>
        <taxon>Culicini</taxon>
        <taxon>Culex</taxon>
        <taxon>Culex</taxon>
    </lineage>
</organism>
<protein>
    <submittedName>
        <fullName evidence="1">(northern house mosquito) hypothetical protein</fullName>
    </submittedName>
</protein>
<proteinExistence type="predicted"/>